<gene>
    <name evidence="3" type="ORF">F4561_006491</name>
</gene>
<name>A0A7W7RP42_9ACTN</name>
<accession>A0A7W7RP42</accession>
<evidence type="ECO:0000313" key="3">
    <source>
        <dbReference type="EMBL" id="MBB4935597.1"/>
    </source>
</evidence>
<evidence type="ECO:0000256" key="1">
    <source>
        <dbReference type="SAM" id="MobiDB-lite"/>
    </source>
</evidence>
<dbReference type="AlphaFoldDB" id="A0A7W7RP42"/>
<dbReference type="EMBL" id="JACHJT010000002">
    <property type="protein sequence ID" value="MBB4935597.1"/>
    <property type="molecule type" value="Genomic_DNA"/>
</dbReference>
<evidence type="ECO:0000256" key="2">
    <source>
        <dbReference type="SAM" id="Phobius"/>
    </source>
</evidence>
<feature type="transmembrane region" description="Helical" evidence="2">
    <location>
        <begin position="30"/>
        <end position="52"/>
    </location>
</feature>
<evidence type="ECO:0000313" key="4">
    <source>
        <dbReference type="Proteomes" id="UP000523007"/>
    </source>
</evidence>
<keyword evidence="2" id="KW-0812">Transmembrane</keyword>
<organism evidence="3 4">
    <name type="scientific">Lipingzhangella halophila</name>
    <dbReference type="NCBI Taxonomy" id="1783352"/>
    <lineage>
        <taxon>Bacteria</taxon>
        <taxon>Bacillati</taxon>
        <taxon>Actinomycetota</taxon>
        <taxon>Actinomycetes</taxon>
        <taxon>Streptosporangiales</taxon>
        <taxon>Nocardiopsidaceae</taxon>
        <taxon>Lipingzhangella</taxon>
    </lineage>
</organism>
<feature type="region of interest" description="Disordered" evidence="1">
    <location>
        <begin position="56"/>
        <end position="77"/>
    </location>
</feature>
<keyword evidence="2" id="KW-1133">Transmembrane helix</keyword>
<dbReference type="Proteomes" id="UP000523007">
    <property type="component" value="Unassembled WGS sequence"/>
</dbReference>
<keyword evidence="4" id="KW-1185">Reference proteome</keyword>
<proteinExistence type="predicted"/>
<keyword evidence="2" id="KW-0472">Membrane</keyword>
<reference evidence="3 4" key="1">
    <citation type="submission" date="2020-08" db="EMBL/GenBank/DDBJ databases">
        <title>Sequencing the genomes of 1000 actinobacteria strains.</title>
        <authorList>
            <person name="Klenk H.-P."/>
        </authorList>
    </citation>
    <scope>NUCLEOTIDE SEQUENCE [LARGE SCALE GENOMIC DNA]</scope>
    <source>
        <strain evidence="3 4">DSM 102030</strain>
    </source>
</reference>
<protein>
    <submittedName>
        <fullName evidence="3">Divalent metal cation (Fe/Co/Zn/Cd) transporter</fullName>
    </submittedName>
</protein>
<sequence>MKRFLVWGNPVAACLFGIQAVSRFAQEGATWLTWVALFAAICLAIAGIGHCVHLRNQKSRHRSSAVQSDRGSEGDRP</sequence>
<comment type="caution">
    <text evidence="3">The sequence shown here is derived from an EMBL/GenBank/DDBJ whole genome shotgun (WGS) entry which is preliminary data.</text>
</comment>